<gene>
    <name evidence="2" type="ORF">WKI299_LOCUS14094</name>
</gene>
<reference evidence="2" key="1">
    <citation type="submission" date="2021-02" db="EMBL/GenBank/DDBJ databases">
        <authorList>
            <person name="Nowell W R."/>
        </authorList>
    </citation>
    <scope>NUCLEOTIDE SEQUENCE</scope>
</reference>
<feature type="compositionally biased region" description="Low complexity" evidence="1">
    <location>
        <begin position="1"/>
        <end position="17"/>
    </location>
</feature>
<proteinExistence type="predicted"/>
<accession>A0A816R7W2</accession>
<dbReference type="Proteomes" id="UP000663856">
    <property type="component" value="Unassembled WGS sequence"/>
</dbReference>
<feature type="region of interest" description="Disordered" evidence="1">
    <location>
        <begin position="1"/>
        <end position="26"/>
    </location>
</feature>
<name>A0A816R7W2_9BILA</name>
<evidence type="ECO:0000313" key="3">
    <source>
        <dbReference type="Proteomes" id="UP000663856"/>
    </source>
</evidence>
<dbReference type="EMBL" id="CAJNRF010005406">
    <property type="protein sequence ID" value="CAF2070682.1"/>
    <property type="molecule type" value="Genomic_DNA"/>
</dbReference>
<feature type="region of interest" description="Disordered" evidence="1">
    <location>
        <begin position="140"/>
        <end position="176"/>
    </location>
</feature>
<sequence length="176" mass="19582">MLIPPSSTFSNTNTNSNDDSVLTKRTPRVTRSSSCDTFSTADMSEQLSIYDQGSSSILVPHLPESQMIGNAIQTLFSEQVENSSSKLMENKLSNLLHYFLDVAYDAVPDQCNWNETGIKLFENNENLYDPFSSSIELVHQPHTSSRLNQSSTTISDRSANITTDNSRNSSFEVLTN</sequence>
<comment type="caution">
    <text evidence="2">The sequence shown here is derived from an EMBL/GenBank/DDBJ whole genome shotgun (WGS) entry which is preliminary data.</text>
</comment>
<evidence type="ECO:0000256" key="1">
    <source>
        <dbReference type="SAM" id="MobiDB-lite"/>
    </source>
</evidence>
<organism evidence="2 3">
    <name type="scientific">Rotaria magnacalcarata</name>
    <dbReference type="NCBI Taxonomy" id="392030"/>
    <lineage>
        <taxon>Eukaryota</taxon>
        <taxon>Metazoa</taxon>
        <taxon>Spiralia</taxon>
        <taxon>Gnathifera</taxon>
        <taxon>Rotifera</taxon>
        <taxon>Eurotatoria</taxon>
        <taxon>Bdelloidea</taxon>
        <taxon>Philodinida</taxon>
        <taxon>Philodinidae</taxon>
        <taxon>Rotaria</taxon>
    </lineage>
</organism>
<dbReference type="AlphaFoldDB" id="A0A816R7W2"/>
<evidence type="ECO:0000313" key="2">
    <source>
        <dbReference type="EMBL" id="CAF2070682.1"/>
    </source>
</evidence>
<protein>
    <submittedName>
        <fullName evidence="2">Uncharacterized protein</fullName>
    </submittedName>
</protein>